<sequence length="195" mass="22721">MKPVIFFLLLTLPLLSVAQRGFRLIDKAANKIEQGKLKKALEILEKAEHSNYGFCGLTYTDAYQNIALLRFIIYDSLQEPLKAANTLNKLYYFQGMDLDSLKMTYYLDVYDKEKLKQQMDTAIEALTPDSTNFREYFYDITLNVTFADNGFSISYENIRSLIKRALVIQEKNQHLSFLEAYKLAIREEAFYTLLE</sequence>
<evidence type="ECO:0000313" key="1">
    <source>
        <dbReference type="EMBL" id="SFT35199.1"/>
    </source>
</evidence>
<name>A0A1I6XA99_9FLAO</name>
<evidence type="ECO:0000313" key="2">
    <source>
        <dbReference type="Proteomes" id="UP000236454"/>
    </source>
</evidence>
<organism evidence="1 2">
    <name type="scientific">Lishizhenia tianjinensis</name>
    <dbReference type="NCBI Taxonomy" id="477690"/>
    <lineage>
        <taxon>Bacteria</taxon>
        <taxon>Pseudomonadati</taxon>
        <taxon>Bacteroidota</taxon>
        <taxon>Flavobacteriia</taxon>
        <taxon>Flavobacteriales</taxon>
        <taxon>Crocinitomicaceae</taxon>
        <taxon>Lishizhenia</taxon>
    </lineage>
</organism>
<dbReference type="Proteomes" id="UP000236454">
    <property type="component" value="Unassembled WGS sequence"/>
</dbReference>
<dbReference type="AlphaFoldDB" id="A0A1I6XA99"/>
<gene>
    <name evidence="1" type="ORF">SAMN05216474_0048</name>
</gene>
<reference evidence="1 2" key="1">
    <citation type="submission" date="2016-10" db="EMBL/GenBank/DDBJ databases">
        <authorList>
            <person name="de Groot N.N."/>
        </authorList>
    </citation>
    <scope>NUCLEOTIDE SEQUENCE [LARGE SCALE GENOMIC DNA]</scope>
    <source>
        <strain evidence="1 2">CGMCC 1.7005</strain>
    </source>
</reference>
<dbReference type="RefSeq" id="WP_090244850.1">
    <property type="nucleotide sequence ID" value="NZ_FPAS01000001.1"/>
</dbReference>
<keyword evidence="2" id="KW-1185">Reference proteome</keyword>
<protein>
    <submittedName>
        <fullName evidence="1">Uncharacterized protein</fullName>
    </submittedName>
</protein>
<accession>A0A1I6XA99</accession>
<dbReference type="STRING" id="477690.SAMN05216474_0048"/>
<proteinExistence type="predicted"/>
<dbReference type="EMBL" id="FPAS01000001">
    <property type="protein sequence ID" value="SFT35199.1"/>
    <property type="molecule type" value="Genomic_DNA"/>
</dbReference>